<dbReference type="Gene3D" id="2.130.10.10">
    <property type="entry name" value="YVTN repeat-like/Quinoprotein amine dehydrogenase"/>
    <property type="match status" value="2"/>
</dbReference>
<feature type="repeat" description="WD" evidence="4">
    <location>
        <begin position="483"/>
        <end position="509"/>
    </location>
</feature>
<evidence type="ECO:0000256" key="4">
    <source>
        <dbReference type="PROSITE-ProRule" id="PRU00221"/>
    </source>
</evidence>
<dbReference type="Gene3D" id="3.30.40.10">
    <property type="entry name" value="Zinc/RING finger domain, C3HC4 (zinc finger)"/>
    <property type="match status" value="1"/>
</dbReference>
<reference evidence="7 8" key="1">
    <citation type="journal article" date="2013" name="Curr. Biol.">
        <title>The Genome of the Foraminiferan Reticulomyxa filosa.</title>
        <authorList>
            <person name="Glockner G."/>
            <person name="Hulsmann N."/>
            <person name="Schleicher M."/>
            <person name="Noegel A.A."/>
            <person name="Eichinger L."/>
            <person name="Gallinger C."/>
            <person name="Pawlowski J."/>
            <person name="Sierra R."/>
            <person name="Euteneuer U."/>
            <person name="Pillet L."/>
            <person name="Moustafa A."/>
            <person name="Platzer M."/>
            <person name="Groth M."/>
            <person name="Szafranski K."/>
            <person name="Schliwa M."/>
        </authorList>
    </citation>
    <scope>NUCLEOTIDE SEQUENCE [LARGE SCALE GENOMIC DNA]</scope>
</reference>
<dbReference type="InterPro" id="IPR013083">
    <property type="entry name" value="Znf_RING/FYVE/PHD"/>
</dbReference>
<feature type="repeat" description="WD" evidence="4">
    <location>
        <begin position="592"/>
        <end position="616"/>
    </location>
</feature>
<name>X6M7N1_RETFI</name>
<dbReference type="InterPro" id="IPR015943">
    <property type="entry name" value="WD40/YVTN_repeat-like_dom_sf"/>
</dbReference>
<dbReference type="EMBL" id="ASPP01024415">
    <property type="protein sequence ID" value="ETO09040.1"/>
    <property type="molecule type" value="Genomic_DNA"/>
</dbReference>
<evidence type="ECO:0000256" key="3">
    <source>
        <dbReference type="ARBA" id="ARBA00022737"/>
    </source>
</evidence>
<dbReference type="Proteomes" id="UP000023152">
    <property type="component" value="Unassembled WGS sequence"/>
</dbReference>
<evidence type="ECO:0000256" key="5">
    <source>
        <dbReference type="SAM" id="Coils"/>
    </source>
</evidence>
<gene>
    <name evidence="7" type="ORF">RFI_28347</name>
</gene>
<dbReference type="SMART" id="SM00320">
    <property type="entry name" value="WD40"/>
    <property type="match status" value="5"/>
</dbReference>
<dbReference type="AlphaFoldDB" id="X6M7N1"/>
<dbReference type="CDD" id="cd00200">
    <property type="entry name" value="WD40"/>
    <property type="match status" value="1"/>
</dbReference>
<dbReference type="SUPFAM" id="SSF49599">
    <property type="entry name" value="TRAF domain-like"/>
    <property type="match status" value="1"/>
</dbReference>
<accession>X6M7N1</accession>
<keyword evidence="6" id="KW-1133">Transmembrane helix</keyword>
<dbReference type="PANTHER" id="PTHR19849">
    <property type="entry name" value="PHOSPHOLIPASE A-2-ACTIVATING PROTEIN"/>
    <property type="match status" value="1"/>
</dbReference>
<organism evidence="7 8">
    <name type="scientific">Reticulomyxa filosa</name>
    <dbReference type="NCBI Taxonomy" id="46433"/>
    <lineage>
        <taxon>Eukaryota</taxon>
        <taxon>Sar</taxon>
        <taxon>Rhizaria</taxon>
        <taxon>Retaria</taxon>
        <taxon>Foraminifera</taxon>
        <taxon>Monothalamids</taxon>
        <taxon>Reticulomyxidae</taxon>
        <taxon>Reticulomyxa</taxon>
    </lineage>
</organism>
<dbReference type="GO" id="GO:0043161">
    <property type="term" value="P:proteasome-mediated ubiquitin-dependent protein catabolic process"/>
    <property type="evidence" value="ECO:0007669"/>
    <property type="project" value="TreeGrafter"/>
</dbReference>
<keyword evidence="1" id="KW-0963">Cytoplasm</keyword>
<evidence type="ECO:0000256" key="2">
    <source>
        <dbReference type="ARBA" id="ARBA00022574"/>
    </source>
</evidence>
<dbReference type="GO" id="GO:0005634">
    <property type="term" value="C:nucleus"/>
    <property type="evidence" value="ECO:0007669"/>
    <property type="project" value="TreeGrafter"/>
</dbReference>
<keyword evidence="2 4" id="KW-0853">WD repeat</keyword>
<feature type="non-terminal residue" evidence="7">
    <location>
        <position position="616"/>
    </location>
</feature>
<evidence type="ECO:0000256" key="6">
    <source>
        <dbReference type="SAM" id="Phobius"/>
    </source>
</evidence>
<feature type="transmembrane region" description="Helical" evidence="6">
    <location>
        <begin position="213"/>
        <end position="231"/>
    </location>
</feature>
<sequence>MKQVNEKTLNDEVKNEVTSLPVESPCFNKDWILKFHQEEYIRHFICLICRQIANNAMILECPQHASMDESLIVGEHCMELFLKNNNNSCPIQSHDNCLYSRDNTARRYIGDLSVICIRQFEQESKTSNKTENEGEAPGEIKCNFKGKLKNLYGHLNNECPLQLINCWFKPFGCNYLCLRHSLKDHLIENIQQHFDLVIRLFQSMKQTIQLQQVSFIFVYLILHILCIFFEINKDEANQLKLEINQLKIQIKNNDQNTISNEIDKLKQEIQLKNTQIIEKDNQIKQMERDSNQELLKCRADIEIIKKDFNDKEKQLLSNYDKLVTIVEEKKENDQCPTLSSSFTFDLFSSSSKFLKSFNGHTDRVTSIDYSIFDNRQFLCSGSWDTTVRVWDVETNKQLQLFSGHSNKVICVKFSPYHSHNNHHNVICSSSDDKTIRFWDFKDKQQLKIFNEHAGGVYEASWCVDFSPLQSNNKSNNIGVIGGNGYTICSGSYDKTISIWDIETTKQLVVFKGHEREVMSVQYGPNELGNIGANTILSGSRDNTICLWDIRSSQQIQVYSGHTDEVMTVVYSPFANSNSTICDKNGIEINSISNIICSGSFDNTIRFWDIRSNKELH</sequence>
<feature type="repeat" description="WD" evidence="4">
    <location>
        <begin position="401"/>
        <end position="448"/>
    </location>
</feature>
<proteinExistence type="predicted"/>
<dbReference type="GO" id="GO:0010992">
    <property type="term" value="P:ubiquitin recycling"/>
    <property type="evidence" value="ECO:0007669"/>
    <property type="project" value="TreeGrafter"/>
</dbReference>
<feature type="repeat" description="WD" evidence="4">
    <location>
        <begin position="510"/>
        <end position="557"/>
    </location>
</feature>
<dbReference type="InterPro" id="IPR019775">
    <property type="entry name" value="WD40_repeat_CS"/>
</dbReference>
<dbReference type="PANTHER" id="PTHR19849:SF0">
    <property type="entry name" value="PHOSPHOLIPASE A-2-ACTIVATING PROTEIN"/>
    <property type="match status" value="1"/>
</dbReference>
<keyword evidence="8" id="KW-1185">Reference proteome</keyword>
<dbReference type="InterPro" id="IPR036322">
    <property type="entry name" value="WD40_repeat_dom_sf"/>
</dbReference>
<evidence type="ECO:0000313" key="8">
    <source>
        <dbReference type="Proteomes" id="UP000023152"/>
    </source>
</evidence>
<keyword evidence="6" id="KW-0472">Membrane</keyword>
<feature type="coiled-coil region" evidence="5">
    <location>
        <begin position="229"/>
        <end position="289"/>
    </location>
</feature>
<evidence type="ECO:0000313" key="7">
    <source>
        <dbReference type="EMBL" id="ETO09040.1"/>
    </source>
</evidence>
<dbReference type="InterPro" id="IPR020472">
    <property type="entry name" value="WD40_PAC1"/>
</dbReference>
<feature type="repeat" description="WD" evidence="4">
    <location>
        <begin position="357"/>
        <end position="400"/>
    </location>
</feature>
<dbReference type="InterPro" id="IPR001680">
    <property type="entry name" value="WD40_rpt"/>
</dbReference>
<dbReference type="PRINTS" id="PR00320">
    <property type="entry name" value="GPROTEINBRPT"/>
</dbReference>
<keyword evidence="6" id="KW-0812">Transmembrane</keyword>
<dbReference type="PROSITE" id="PS50294">
    <property type="entry name" value="WD_REPEATS_REGION"/>
    <property type="match status" value="4"/>
</dbReference>
<dbReference type="GO" id="GO:0005737">
    <property type="term" value="C:cytoplasm"/>
    <property type="evidence" value="ECO:0007669"/>
    <property type="project" value="TreeGrafter"/>
</dbReference>
<protein>
    <submittedName>
        <fullName evidence="7">Ribosome assembly protein 4 (RSA4)</fullName>
    </submittedName>
</protein>
<keyword evidence="5" id="KW-0175">Coiled coil</keyword>
<comment type="caution">
    <text evidence="7">The sequence shown here is derived from an EMBL/GenBank/DDBJ whole genome shotgun (WGS) entry which is preliminary data.</text>
</comment>
<dbReference type="GO" id="GO:0043130">
    <property type="term" value="F:ubiquitin binding"/>
    <property type="evidence" value="ECO:0007669"/>
    <property type="project" value="TreeGrafter"/>
</dbReference>
<dbReference type="PROSITE" id="PS00678">
    <property type="entry name" value="WD_REPEATS_1"/>
    <property type="match status" value="5"/>
</dbReference>
<dbReference type="Pfam" id="PF00400">
    <property type="entry name" value="WD40"/>
    <property type="match status" value="5"/>
</dbReference>
<keyword evidence="3" id="KW-0677">Repeat</keyword>
<evidence type="ECO:0000256" key="1">
    <source>
        <dbReference type="ARBA" id="ARBA00022490"/>
    </source>
</evidence>
<dbReference type="SUPFAM" id="SSF50978">
    <property type="entry name" value="WD40 repeat-like"/>
    <property type="match status" value="1"/>
</dbReference>
<dbReference type="PROSITE" id="PS50082">
    <property type="entry name" value="WD_REPEATS_2"/>
    <property type="match status" value="5"/>
</dbReference>